<keyword evidence="8" id="KW-0289">Folate biosynthesis</keyword>
<dbReference type="EMBL" id="UOED01000025">
    <property type="protein sequence ID" value="VAV87414.1"/>
    <property type="molecule type" value="Genomic_DNA"/>
</dbReference>
<dbReference type="SUPFAM" id="SSF51717">
    <property type="entry name" value="Dihydropteroate synthetase-like"/>
    <property type="match status" value="1"/>
</dbReference>
<comment type="pathway">
    <text evidence="3">Cofactor biosynthesis; tetrahydrofolate biosynthesis; 7,8-dihydrofolate from 2-amino-4-hydroxy-6-hydroxymethyl-7,8-dihydropteridine diphosphate and 4-aminobenzoate: step 1/2.</text>
</comment>
<dbReference type="FunFam" id="3.20.20.20:FF:000006">
    <property type="entry name" value="Dihydropteroate synthase"/>
    <property type="match status" value="1"/>
</dbReference>
<keyword evidence="7" id="KW-0460">Magnesium</keyword>
<gene>
    <name evidence="10" type="ORF">MNBD_ALPHA02-1906</name>
</gene>
<evidence type="ECO:0000259" key="9">
    <source>
        <dbReference type="PROSITE" id="PS50972"/>
    </source>
</evidence>
<protein>
    <recommendedName>
        <fullName evidence="4">dihydropteroate synthase</fullName>
        <ecNumber evidence="4">2.5.1.15</ecNumber>
    </recommendedName>
</protein>
<dbReference type="PANTHER" id="PTHR20941">
    <property type="entry name" value="FOLATE SYNTHESIS PROTEINS"/>
    <property type="match status" value="1"/>
</dbReference>
<comment type="cofactor">
    <cofactor evidence="2">
        <name>Mg(2+)</name>
        <dbReference type="ChEBI" id="CHEBI:18420"/>
    </cofactor>
</comment>
<evidence type="ECO:0000256" key="2">
    <source>
        <dbReference type="ARBA" id="ARBA00001946"/>
    </source>
</evidence>
<comment type="catalytic activity">
    <reaction evidence="1">
        <text>(7,8-dihydropterin-6-yl)methyl diphosphate + 4-aminobenzoate = 7,8-dihydropteroate + diphosphate</text>
        <dbReference type="Rhea" id="RHEA:19949"/>
        <dbReference type="ChEBI" id="CHEBI:17836"/>
        <dbReference type="ChEBI" id="CHEBI:17839"/>
        <dbReference type="ChEBI" id="CHEBI:33019"/>
        <dbReference type="ChEBI" id="CHEBI:72950"/>
        <dbReference type="EC" id="2.5.1.15"/>
    </reaction>
</comment>
<dbReference type="PROSITE" id="PS00792">
    <property type="entry name" value="DHPS_1"/>
    <property type="match status" value="1"/>
</dbReference>
<dbReference type="InterPro" id="IPR011005">
    <property type="entry name" value="Dihydropteroate_synth-like_sf"/>
</dbReference>
<evidence type="ECO:0000256" key="8">
    <source>
        <dbReference type="ARBA" id="ARBA00022909"/>
    </source>
</evidence>
<accession>A0A3B0R1P5</accession>
<evidence type="ECO:0000256" key="7">
    <source>
        <dbReference type="ARBA" id="ARBA00022842"/>
    </source>
</evidence>
<dbReference type="InterPro" id="IPR006390">
    <property type="entry name" value="DHP_synth_dom"/>
</dbReference>
<dbReference type="PROSITE" id="PS50972">
    <property type="entry name" value="PTERIN_BINDING"/>
    <property type="match status" value="1"/>
</dbReference>
<evidence type="ECO:0000313" key="10">
    <source>
        <dbReference type="EMBL" id="VAV87414.1"/>
    </source>
</evidence>
<keyword evidence="6" id="KW-0479">Metal-binding</keyword>
<dbReference type="GO" id="GO:0004156">
    <property type="term" value="F:dihydropteroate synthase activity"/>
    <property type="evidence" value="ECO:0007669"/>
    <property type="project" value="UniProtKB-EC"/>
</dbReference>
<dbReference type="InterPro" id="IPR045031">
    <property type="entry name" value="DHP_synth-like"/>
</dbReference>
<dbReference type="PANTHER" id="PTHR20941:SF1">
    <property type="entry name" value="FOLIC ACID SYNTHESIS PROTEIN FOL1"/>
    <property type="match status" value="1"/>
</dbReference>
<dbReference type="EC" id="2.5.1.15" evidence="4"/>
<keyword evidence="5 10" id="KW-0808">Transferase</keyword>
<dbReference type="InterPro" id="IPR000489">
    <property type="entry name" value="Pterin-binding_dom"/>
</dbReference>
<evidence type="ECO:0000256" key="4">
    <source>
        <dbReference type="ARBA" id="ARBA00012458"/>
    </source>
</evidence>
<organism evidence="10">
    <name type="scientific">hydrothermal vent metagenome</name>
    <dbReference type="NCBI Taxonomy" id="652676"/>
    <lineage>
        <taxon>unclassified sequences</taxon>
        <taxon>metagenomes</taxon>
        <taxon>ecological metagenomes</taxon>
    </lineage>
</organism>
<dbReference type="GO" id="GO:0005829">
    <property type="term" value="C:cytosol"/>
    <property type="evidence" value="ECO:0007669"/>
    <property type="project" value="TreeGrafter"/>
</dbReference>
<dbReference type="Pfam" id="PF00809">
    <property type="entry name" value="Pterin_bind"/>
    <property type="match status" value="1"/>
</dbReference>
<evidence type="ECO:0000256" key="6">
    <source>
        <dbReference type="ARBA" id="ARBA00022723"/>
    </source>
</evidence>
<dbReference type="Gene3D" id="3.20.20.20">
    <property type="entry name" value="Dihydropteroate synthase-like"/>
    <property type="match status" value="1"/>
</dbReference>
<dbReference type="CDD" id="cd00739">
    <property type="entry name" value="DHPS"/>
    <property type="match status" value="1"/>
</dbReference>
<dbReference type="GO" id="GO:0046872">
    <property type="term" value="F:metal ion binding"/>
    <property type="evidence" value="ECO:0007669"/>
    <property type="project" value="UniProtKB-KW"/>
</dbReference>
<dbReference type="GO" id="GO:0046656">
    <property type="term" value="P:folic acid biosynthetic process"/>
    <property type="evidence" value="ECO:0007669"/>
    <property type="project" value="UniProtKB-KW"/>
</dbReference>
<proteinExistence type="predicted"/>
<evidence type="ECO:0000256" key="3">
    <source>
        <dbReference type="ARBA" id="ARBA00004763"/>
    </source>
</evidence>
<reference evidence="10" key="1">
    <citation type="submission" date="2018-06" db="EMBL/GenBank/DDBJ databases">
        <authorList>
            <person name="Zhirakovskaya E."/>
        </authorList>
    </citation>
    <scope>NUCLEOTIDE SEQUENCE</scope>
</reference>
<evidence type="ECO:0000256" key="1">
    <source>
        <dbReference type="ARBA" id="ARBA00000012"/>
    </source>
</evidence>
<evidence type="ECO:0000256" key="5">
    <source>
        <dbReference type="ARBA" id="ARBA00022679"/>
    </source>
</evidence>
<sequence>MHGPARDKIYIQPLGFLRGCVALEAVAQGKAHLLAGGPIAFCMVRIFNRIGQRQDMIPVCELESYSGGLLAHEQTEISQAVENICRTRPVMKNINPDRPSIQGIVNVTPDSFSDGGQYDNVDRAVAHAHRLIGDGADFIDIGGESTRPGAQKVTVREELSRVIPVIEGLSDITVPISIDTRNAEVMRQAMKAGASIINDVSALSHDAAALGYVAGLNCPVILMHARNTPENMQDDPHYDHVVPDVYDYLEQRLEICHNAGIDRERVIIDPGIGFGKTTAHNIALIDNLSLFHGLGVPILLGVSRKRFIGHVTGAEDVSERLAGSLAFGQMGYDQGVQILRVHDVLESRQMRDSLIIR</sequence>
<dbReference type="NCBIfam" id="TIGR01496">
    <property type="entry name" value="DHPS"/>
    <property type="match status" value="1"/>
</dbReference>
<name>A0A3B0R1P5_9ZZZZ</name>
<dbReference type="AlphaFoldDB" id="A0A3B0R1P5"/>
<dbReference type="GO" id="GO:0046654">
    <property type="term" value="P:tetrahydrofolate biosynthetic process"/>
    <property type="evidence" value="ECO:0007669"/>
    <property type="project" value="TreeGrafter"/>
</dbReference>
<feature type="domain" description="Pterin-binding" evidence="9">
    <location>
        <begin position="99"/>
        <end position="352"/>
    </location>
</feature>